<gene>
    <name evidence="1" type="primary">NCL1_56037</name>
    <name evidence="1" type="ORF">TNCV_2627081</name>
</gene>
<dbReference type="Gene3D" id="1.10.10.60">
    <property type="entry name" value="Homeodomain-like"/>
    <property type="match status" value="1"/>
</dbReference>
<dbReference type="Proteomes" id="UP000887159">
    <property type="component" value="Unassembled WGS sequence"/>
</dbReference>
<keyword evidence="2" id="KW-1185">Reference proteome</keyword>
<dbReference type="EMBL" id="BMAU01021388">
    <property type="protein sequence ID" value="GFY29538.1"/>
    <property type="molecule type" value="Genomic_DNA"/>
</dbReference>
<reference evidence="1" key="1">
    <citation type="submission" date="2020-08" db="EMBL/GenBank/DDBJ databases">
        <title>Multicomponent nature underlies the extraordinary mechanical properties of spider dragline silk.</title>
        <authorList>
            <person name="Kono N."/>
            <person name="Nakamura H."/>
            <person name="Mori M."/>
            <person name="Yoshida Y."/>
            <person name="Ohtoshi R."/>
            <person name="Malay A.D."/>
            <person name="Moran D.A.P."/>
            <person name="Tomita M."/>
            <person name="Numata K."/>
            <person name="Arakawa K."/>
        </authorList>
    </citation>
    <scope>NUCLEOTIDE SEQUENCE</scope>
</reference>
<proteinExistence type="predicted"/>
<accession>A0A8X7BFR5</accession>
<name>A0A8X7BFR5_TRICX</name>
<sequence>MPLRRFRRQYEQLLQFERGRIIGMMEAGWSTRRVTRQLGRSDCVVRRCWEQWIREMSFTRRSGSGRSRQTSH</sequence>
<evidence type="ECO:0000313" key="1">
    <source>
        <dbReference type="EMBL" id="GFY29538.1"/>
    </source>
</evidence>
<comment type="caution">
    <text evidence="1">The sequence shown here is derived from an EMBL/GenBank/DDBJ whole genome shotgun (WGS) entry which is preliminary data.</text>
</comment>
<dbReference type="AlphaFoldDB" id="A0A8X7BFR5"/>
<organism evidence="1 2">
    <name type="scientific">Trichonephila clavipes</name>
    <name type="common">Golden silk orbweaver</name>
    <name type="synonym">Nephila clavipes</name>
    <dbReference type="NCBI Taxonomy" id="2585209"/>
    <lineage>
        <taxon>Eukaryota</taxon>
        <taxon>Metazoa</taxon>
        <taxon>Ecdysozoa</taxon>
        <taxon>Arthropoda</taxon>
        <taxon>Chelicerata</taxon>
        <taxon>Arachnida</taxon>
        <taxon>Araneae</taxon>
        <taxon>Araneomorphae</taxon>
        <taxon>Entelegynae</taxon>
        <taxon>Araneoidea</taxon>
        <taxon>Nephilidae</taxon>
        <taxon>Trichonephila</taxon>
    </lineage>
</organism>
<evidence type="ECO:0000313" key="2">
    <source>
        <dbReference type="Proteomes" id="UP000887159"/>
    </source>
</evidence>
<protein>
    <submittedName>
        <fullName evidence="1">Transposable element Tcb2 transposase</fullName>
    </submittedName>
</protein>